<reference evidence="21" key="1">
    <citation type="submission" date="2025-08" db="UniProtKB">
        <authorList>
            <consortium name="RefSeq"/>
        </authorList>
    </citation>
    <scope>IDENTIFICATION</scope>
    <source>
        <strain evidence="21">Wakin</strain>
        <tissue evidence="21">Muscle</tissue>
    </source>
</reference>
<dbReference type="FunFam" id="1.10.10.10:FF:000296">
    <property type="entry name" value="Peroxisomal membrane protein PEX14"/>
    <property type="match status" value="1"/>
</dbReference>
<evidence type="ECO:0000313" key="20">
    <source>
        <dbReference type="Proteomes" id="UP000515129"/>
    </source>
</evidence>
<feature type="compositionally biased region" description="Acidic residues" evidence="17">
    <location>
        <begin position="325"/>
        <end position="337"/>
    </location>
</feature>
<accession>A0A6P6J8V4</accession>
<keyword evidence="20" id="KW-1185">Reference proteome</keyword>
<comment type="subunit">
    <text evidence="14">Interacts with PEX13; forming the PEX13-PEX14 docking complex. Interacts with PEX5 (via WxxxF/Y motifs). Interacts with PEX19. Interacts with tubulin.</text>
</comment>
<keyword evidence="5 18" id="KW-0812">Transmembrane</keyword>
<keyword evidence="9" id="KW-0811">Translocation</keyword>
<dbReference type="OrthoDB" id="441517at2759"/>
<dbReference type="InterPro" id="IPR006785">
    <property type="entry name" value="Pex14_N"/>
</dbReference>
<gene>
    <name evidence="21" type="primary">pex14</name>
</gene>
<keyword evidence="11 15" id="KW-0576">Peroxisome</keyword>
<evidence type="ECO:0000256" key="2">
    <source>
        <dbReference type="ARBA" id="ARBA00005443"/>
    </source>
</evidence>
<dbReference type="GO" id="GO:0016560">
    <property type="term" value="P:protein import into peroxisome matrix, docking"/>
    <property type="evidence" value="ECO:0007669"/>
    <property type="project" value="UniProtKB-UniRule"/>
</dbReference>
<feature type="region of interest" description="Disordered" evidence="17">
    <location>
        <begin position="318"/>
        <end position="381"/>
    </location>
</feature>
<name>A0A6P6J8V4_CARAU</name>
<keyword evidence="7 18" id="KW-1133">Transmembrane helix</keyword>
<evidence type="ECO:0000259" key="19">
    <source>
        <dbReference type="Pfam" id="PF04695"/>
    </source>
</evidence>
<feature type="region of interest" description="Disordered" evidence="17">
    <location>
        <begin position="1"/>
        <end position="29"/>
    </location>
</feature>
<evidence type="ECO:0000256" key="18">
    <source>
        <dbReference type="SAM" id="Phobius"/>
    </source>
</evidence>
<evidence type="ECO:0000256" key="14">
    <source>
        <dbReference type="ARBA" id="ARBA00065694"/>
    </source>
</evidence>
<dbReference type="GO" id="GO:0005778">
    <property type="term" value="C:peroxisomal membrane"/>
    <property type="evidence" value="ECO:0007669"/>
    <property type="project" value="UniProtKB-SubCell"/>
</dbReference>
<keyword evidence="16" id="KW-0175">Coiled coil</keyword>
<evidence type="ECO:0000256" key="16">
    <source>
        <dbReference type="SAM" id="Coils"/>
    </source>
</evidence>
<dbReference type="CTD" id="5195"/>
<feature type="region of interest" description="Disordered" evidence="17">
    <location>
        <begin position="252"/>
        <end position="293"/>
    </location>
</feature>
<dbReference type="PANTHER" id="PTHR23058">
    <property type="entry name" value="PEROXISOMAL MEMBRANE PROTEIN PEX14"/>
    <property type="match status" value="1"/>
</dbReference>
<evidence type="ECO:0000256" key="10">
    <source>
        <dbReference type="ARBA" id="ARBA00023136"/>
    </source>
</evidence>
<feature type="coiled-coil region" evidence="16">
    <location>
        <begin position="173"/>
        <end position="200"/>
    </location>
</feature>
<evidence type="ECO:0000313" key="21">
    <source>
        <dbReference type="RefSeq" id="XP_026055843.1"/>
    </source>
</evidence>
<evidence type="ECO:0000256" key="4">
    <source>
        <dbReference type="ARBA" id="ARBA00022553"/>
    </source>
</evidence>
<comment type="similarity">
    <text evidence="2 15">Belongs to the peroxin-14 family.</text>
</comment>
<comment type="subcellular location">
    <subcellularLocation>
        <location evidence="1">Peroxisome membrane</location>
        <topology evidence="1">Single-pass membrane protein</topology>
    </subcellularLocation>
</comment>
<feature type="compositionally biased region" description="Basic and acidic residues" evidence="17">
    <location>
        <begin position="338"/>
        <end position="357"/>
    </location>
</feature>
<comment type="function">
    <text evidence="13">Component of the PEX13-PEX14 docking complex, a translocon channel that specifically mediates the import of peroxisomal cargo proteins bound to PEX5 receptor. The PEX13-PEX14 docking complex forms a large import pore which can be opened to a diameter of about 9 nm. Mechanistically, PEX5 receptor along with cargo proteins associates with the PEX14 subunit of the PEX13-PEX14 docking complex in the cytosol, leading to the insertion of the receptor into the organelle membrane with the concomitant translocation of the cargo into the peroxisome matrix. Plays a key role for peroxisome movement through a direct interaction with tubulin.</text>
</comment>
<dbReference type="KEGG" id="caua:113041485"/>
<evidence type="ECO:0000256" key="7">
    <source>
        <dbReference type="ARBA" id="ARBA00022989"/>
    </source>
</evidence>
<keyword evidence="4" id="KW-0597">Phosphoprotein</keyword>
<keyword evidence="8" id="KW-0007">Acetylation</keyword>
<dbReference type="Pfam" id="PF04695">
    <property type="entry name" value="Pex14_N"/>
    <property type="match status" value="1"/>
</dbReference>
<evidence type="ECO:0000256" key="15">
    <source>
        <dbReference type="RuleBase" id="RU367032"/>
    </source>
</evidence>
<dbReference type="Proteomes" id="UP000515129">
    <property type="component" value="Chromosome 23"/>
</dbReference>
<dbReference type="GO" id="GO:1990429">
    <property type="term" value="C:peroxisomal importomer complex"/>
    <property type="evidence" value="ECO:0007669"/>
    <property type="project" value="TreeGrafter"/>
</dbReference>
<feature type="domain" description="Peroxisome membrane anchor protein Pex14p N-terminal" evidence="19">
    <location>
        <begin position="31"/>
        <end position="74"/>
    </location>
</feature>
<proteinExistence type="inferred from homology"/>
<dbReference type="RefSeq" id="XP_026055843.1">
    <property type="nucleotide sequence ID" value="XM_026200058.1"/>
</dbReference>
<evidence type="ECO:0000256" key="1">
    <source>
        <dbReference type="ARBA" id="ARBA00004549"/>
    </source>
</evidence>
<keyword evidence="3 15" id="KW-0813">Transport</keyword>
<evidence type="ECO:0000256" key="8">
    <source>
        <dbReference type="ARBA" id="ARBA00022990"/>
    </source>
</evidence>
<evidence type="ECO:0000256" key="17">
    <source>
        <dbReference type="SAM" id="MobiDB-lite"/>
    </source>
</evidence>
<dbReference type="AlphaFoldDB" id="A0A6P6J8V4"/>
<dbReference type="Gene3D" id="1.10.10.10">
    <property type="entry name" value="Winged helix-like DNA-binding domain superfamily/Winged helix DNA-binding domain"/>
    <property type="match status" value="1"/>
</dbReference>
<sequence length="381" mass="41576">MANSPEKMASPDQPDHQNQNAAAAREEAPPRDALIATAVKFLQNQRVRQSPLATRKAFLKKKGLTDEEVDLAIQRSGSTEEPLTVAVSGPTYIAHPVPLAPHSPSGYRWRDYSALAVVLAGMAFGFYHLYRKYILPLIMGSKEDKKHLRRIESNIADMSGTLTQTVTQLQMTLASVQELLVQQQTKIQELTQELANSQASSATNRMLESQSISELKAEILSLKGLLLGRRQFPASPSVPKIPSWQIPLKPGSLSNPPSINHTNSSSDISPVSNESANSSPIKEGNSSQATPSGSLCLNGDVGLGSILPLDLKDQVRMEVQGEEEKKEDDEDEDEDDDVTHADEGDHLSVQTEDRKGGDGQINEQVEKLRRPEGASNESEVD</sequence>
<dbReference type="InterPro" id="IPR036388">
    <property type="entry name" value="WH-like_DNA-bd_sf"/>
</dbReference>
<evidence type="ECO:0000256" key="11">
    <source>
        <dbReference type="ARBA" id="ARBA00023140"/>
    </source>
</evidence>
<evidence type="ECO:0000256" key="3">
    <source>
        <dbReference type="ARBA" id="ARBA00022448"/>
    </source>
</evidence>
<organism evidence="20 21">
    <name type="scientific">Carassius auratus</name>
    <name type="common">Goldfish</name>
    <dbReference type="NCBI Taxonomy" id="7957"/>
    <lineage>
        <taxon>Eukaryota</taxon>
        <taxon>Metazoa</taxon>
        <taxon>Chordata</taxon>
        <taxon>Craniata</taxon>
        <taxon>Vertebrata</taxon>
        <taxon>Euteleostomi</taxon>
        <taxon>Actinopterygii</taxon>
        <taxon>Neopterygii</taxon>
        <taxon>Teleostei</taxon>
        <taxon>Ostariophysi</taxon>
        <taxon>Cypriniformes</taxon>
        <taxon>Cyprinidae</taxon>
        <taxon>Cyprininae</taxon>
        <taxon>Carassius</taxon>
    </lineage>
</organism>
<keyword evidence="10 15" id="KW-0472">Membrane</keyword>
<evidence type="ECO:0000256" key="9">
    <source>
        <dbReference type="ARBA" id="ARBA00023010"/>
    </source>
</evidence>
<evidence type="ECO:0000256" key="12">
    <source>
        <dbReference type="ARBA" id="ARBA00029502"/>
    </source>
</evidence>
<keyword evidence="6 15" id="KW-0653">Protein transport</keyword>
<dbReference type="GO" id="GO:0005102">
    <property type="term" value="F:signaling receptor binding"/>
    <property type="evidence" value="ECO:0007669"/>
    <property type="project" value="TreeGrafter"/>
</dbReference>
<feature type="transmembrane region" description="Helical" evidence="18">
    <location>
        <begin position="112"/>
        <end position="130"/>
    </location>
</feature>
<dbReference type="InterPro" id="IPR025655">
    <property type="entry name" value="PEX14"/>
</dbReference>
<dbReference type="PANTHER" id="PTHR23058:SF0">
    <property type="entry name" value="PEROXISOMAL MEMBRANE PROTEIN PEX14"/>
    <property type="match status" value="1"/>
</dbReference>
<evidence type="ECO:0000256" key="13">
    <source>
        <dbReference type="ARBA" id="ARBA00055057"/>
    </source>
</evidence>
<evidence type="ECO:0000256" key="6">
    <source>
        <dbReference type="ARBA" id="ARBA00022927"/>
    </source>
</evidence>
<protein>
    <recommendedName>
        <fullName evidence="12 15">Peroxisomal membrane protein PEX14</fullName>
    </recommendedName>
    <alternativeName>
        <fullName evidence="15">Peroxin-14</fullName>
    </alternativeName>
</protein>
<evidence type="ECO:0000256" key="5">
    <source>
        <dbReference type="ARBA" id="ARBA00022692"/>
    </source>
</evidence>